<evidence type="ECO:0000256" key="1">
    <source>
        <dbReference type="SAM" id="MobiDB-lite"/>
    </source>
</evidence>
<organism evidence="3 4">
    <name type="scientific">Thermomonospora umbrina</name>
    <dbReference type="NCBI Taxonomy" id="111806"/>
    <lineage>
        <taxon>Bacteria</taxon>
        <taxon>Bacillati</taxon>
        <taxon>Actinomycetota</taxon>
        <taxon>Actinomycetes</taxon>
        <taxon>Streptosporangiales</taxon>
        <taxon>Thermomonosporaceae</taxon>
        <taxon>Thermomonospora</taxon>
    </lineage>
</organism>
<keyword evidence="2" id="KW-0472">Membrane</keyword>
<keyword evidence="2" id="KW-1133">Transmembrane helix</keyword>
<evidence type="ECO:0000256" key="2">
    <source>
        <dbReference type="SAM" id="Phobius"/>
    </source>
</evidence>
<feature type="compositionally biased region" description="Low complexity" evidence="1">
    <location>
        <begin position="169"/>
        <end position="186"/>
    </location>
</feature>
<dbReference type="Proteomes" id="UP000256661">
    <property type="component" value="Unassembled WGS sequence"/>
</dbReference>
<feature type="compositionally biased region" description="Low complexity" evidence="1">
    <location>
        <begin position="194"/>
        <end position="208"/>
    </location>
</feature>
<dbReference type="AlphaFoldDB" id="A0A3D9SI01"/>
<keyword evidence="4" id="KW-1185">Reference proteome</keyword>
<accession>A0A3D9SI01</accession>
<evidence type="ECO:0000313" key="3">
    <source>
        <dbReference type="EMBL" id="REE95522.1"/>
    </source>
</evidence>
<sequence>MFCVATEDSVHDNRPETPDGPDVLVGGRSPGSADIRVAGSKTDVLAPPPSGSVEVRIAGEDPSPVFVDSSGRRARVVRRLGVGASVALAAYLAAVGVSLVAGAEVPLTPWTGGSGETAPDDDGPDRRRPGGPDAARLGGAGVASPGVPQPSAGTRPGGTGPGGSPAPAPSGSRRPNGPGVSPTGGPALPPPAPSGTVVPTPTSPGKAPTTPPRRGGRDPKGKRTS</sequence>
<keyword evidence="2" id="KW-0812">Transmembrane</keyword>
<evidence type="ECO:0000313" key="4">
    <source>
        <dbReference type="Proteomes" id="UP000256661"/>
    </source>
</evidence>
<name>A0A3D9SI01_9ACTN</name>
<proteinExistence type="predicted"/>
<comment type="caution">
    <text evidence="3">The sequence shown here is derived from an EMBL/GenBank/DDBJ whole genome shotgun (WGS) entry which is preliminary data.</text>
</comment>
<dbReference type="EMBL" id="QTTT01000001">
    <property type="protein sequence ID" value="REE95522.1"/>
    <property type="molecule type" value="Genomic_DNA"/>
</dbReference>
<feature type="compositionally biased region" description="Basic and acidic residues" evidence="1">
    <location>
        <begin position="215"/>
        <end position="225"/>
    </location>
</feature>
<feature type="region of interest" description="Disordered" evidence="1">
    <location>
        <begin position="105"/>
        <end position="225"/>
    </location>
</feature>
<protein>
    <submittedName>
        <fullName evidence="3">Uncharacterized protein</fullName>
    </submittedName>
</protein>
<gene>
    <name evidence="3" type="ORF">DFJ69_0912</name>
</gene>
<feature type="transmembrane region" description="Helical" evidence="2">
    <location>
        <begin position="80"/>
        <end position="101"/>
    </location>
</feature>
<feature type="compositionally biased region" description="Basic and acidic residues" evidence="1">
    <location>
        <begin position="8"/>
        <end position="17"/>
    </location>
</feature>
<reference evidence="3 4" key="1">
    <citation type="submission" date="2018-08" db="EMBL/GenBank/DDBJ databases">
        <title>Sequencing the genomes of 1000 actinobacteria strains.</title>
        <authorList>
            <person name="Klenk H.-P."/>
        </authorList>
    </citation>
    <scope>NUCLEOTIDE SEQUENCE [LARGE SCALE GENOMIC DNA]</scope>
    <source>
        <strain evidence="3 4">DSM 43927</strain>
    </source>
</reference>
<feature type="region of interest" description="Disordered" evidence="1">
    <location>
        <begin position="1"/>
        <end position="26"/>
    </location>
</feature>